<evidence type="ECO:0000313" key="4">
    <source>
        <dbReference type="EMBL" id="SUO94605.1"/>
    </source>
</evidence>
<sequence length="118" mass="13502">MSAKVPDTLRLNVEHNQLTICYGDKSYELSAEYLRVCSPSAEVRAHGGEWNIIGGKKSVRIDLIRPVGQYAVRLVFSDGHFSGIYSWEILEDLIQNKKAYWQNYLQRLEALGKTREQA</sequence>
<accession>A0A380MPT9</accession>
<dbReference type="PANTHER" id="PTHR35303">
    <property type="entry name" value="OS02G0197800 PROTEIN"/>
    <property type="match status" value="1"/>
</dbReference>
<gene>
    <name evidence="4" type="ORF">NCTC13337_00836</name>
</gene>
<dbReference type="OrthoDB" id="9794178at2"/>
<dbReference type="Proteomes" id="UP000254601">
    <property type="component" value="Unassembled WGS sequence"/>
</dbReference>
<keyword evidence="1" id="KW-0479">Metal-binding</keyword>
<dbReference type="RefSeq" id="WP_072576889.1">
    <property type="nucleotide sequence ID" value="NZ_LWHB01000112.1"/>
</dbReference>
<dbReference type="Gene3D" id="3.30.2020.30">
    <property type="match status" value="1"/>
</dbReference>
<dbReference type="InterPro" id="IPR038492">
    <property type="entry name" value="GBBH-like_N_sf"/>
</dbReference>
<evidence type="ECO:0000313" key="5">
    <source>
        <dbReference type="Proteomes" id="UP000254601"/>
    </source>
</evidence>
<evidence type="ECO:0000256" key="1">
    <source>
        <dbReference type="ARBA" id="ARBA00022723"/>
    </source>
</evidence>
<dbReference type="Pfam" id="PF06155">
    <property type="entry name" value="GBBH-like_N"/>
    <property type="match status" value="1"/>
</dbReference>
<dbReference type="EMBL" id="UHIC01000001">
    <property type="protein sequence ID" value="SUO94605.1"/>
    <property type="molecule type" value="Genomic_DNA"/>
</dbReference>
<dbReference type="InterPro" id="IPR010376">
    <property type="entry name" value="GBBH-like_N"/>
</dbReference>
<evidence type="ECO:0000259" key="3">
    <source>
        <dbReference type="Pfam" id="PF06155"/>
    </source>
</evidence>
<keyword evidence="5" id="KW-1185">Reference proteome</keyword>
<name>A0A380MPT9_9GAMM</name>
<feature type="domain" description="Gamma-butyrobetaine hydroxylase-like N-terminal" evidence="3">
    <location>
        <begin position="10"/>
        <end position="90"/>
    </location>
</feature>
<protein>
    <submittedName>
        <fullName evidence="4">Uncharacterized protein conserved in bacteria</fullName>
    </submittedName>
</protein>
<reference evidence="4 5" key="1">
    <citation type="submission" date="2018-06" db="EMBL/GenBank/DDBJ databases">
        <authorList>
            <consortium name="Pathogen Informatics"/>
            <person name="Doyle S."/>
        </authorList>
    </citation>
    <scope>NUCLEOTIDE SEQUENCE [LARGE SCALE GENOMIC DNA]</scope>
    <source>
        <strain evidence="4 5">NCTC13337</strain>
    </source>
</reference>
<keyword evidence="2" id="KW-0408">Iron</keyword>
<dbReference type="GO" id="GO:0046872">
    <property type="term" value="F:metal ion binding"/>
    <property type="evidence" value="ECO:0007669"/>
    <property type="project" value="UniProtKB-KW"/>
</dbReference>
<organism evidence="4 5">
    <name type="scientific">Suttonella ornithocola</name>
    <dbReference type="NCBI Taxonomy" id="279832"/>
    <lineage>
        <taxon>Bacteria</taxon>
        <taxon>Pseudomonadati</taxon>
        <taxon>Pseudomonadota</taxon>
        <taxon>Gammaproteobacteria</taxon>
        <taxon>Cardiobacteriales</taxon>
        <taxon>Cardiobacteriaceae</taxon>
        <taxon>Suttonella</taxon>
    </lineage>
</organism>
<dbReference type="AlphaFoldDB" id="A0A380MPT9"/>
<evidence type="ECO:0000256" key="2">
    <source>
        <dbReference type="ARBA" id="ARBA00023004"/>
    </source>
</evidence>
<proteinExistence type="predicted"/>
<dbReference type="PANTHER" id="PTHR35303:SF5">
    <property type="entry name" value="OS02G0197800 PROTEIN"/>
    <property type="match status" value="1"/>
</dbReference>